<dbReference type="PANTHER" id="PTHR30337">
    <property type="entry name" value="COMPONENT OF ATP-DEPENDENT DSDNA EXONUCLEASE"/>
    <property type="match status" value="1"/>
</dbReference>
<proteinExistence type="inferred from homology"/>
<dbReference type="GO" id="GO:0008408">
    <property type="term" value="F:3'-5' exonuclease activity"/>
    <property type="evidence" value="ECO:0007669"/>
    <property type="project" value="InterPro"/>
</dbReference>
<evidence type="ECO:0000256" key="4">
    <source>
        <dbReference type="ARBA" id="ARBA00022722"/>
    </source>
</evidence>
<comment type="similarity">
    <text evidence="1 7">Belongs to the SbcD family.</text>
</comment>
<feature type="domain" description="Nuclease SbcCD subunit D C-terminal" evidence="9">
    <location>
        <begin position="290"/>
        <end position="375"/>
    </location>
</feature>
<dbReference type="InterPro" id="IPR004593">
    <property type="entry name" value="SbcD"/>
</dbReference>
<dbReference type="InterPro" id="IPR029052">
    <property type="entry name" value="Metallo-depent_PP-like"/>
</dbReference>
<protein>
    <recommendedName>
        <fullName evidence="3 7">Nuclease SbcCD subunit D</fullName>
    </recommendedName>
</protein>
<reference evidence="10 11" key="1">
    <citation type="submission" date="2023-08" db="EMBL/GenBank/DDBJ databases">
        <title>Helicovermis profunda gen. nov., sp. nov., a novel mesophilic, fermentative bacterium within the Bacillota from a deep-sea hydrothermal vent chimney.</title>
        <authorList>
            <person name="Miyazaki U."/>
            <person name="Mizutani D."/>
            <person name="Hashimoto Y."/>
            <person name="Tame A."/>
            <person name="Sawayama S."/>
            <person name="Miyazaki J."/>
            <person name="Takai K."/>
            <person name="Nakagawa S."/>
        </authorList>
    </citation>
    <scope>NUCLEOTIDE SEQUENCE [LARGE SCALE GENOMIC DNA]</scope>
    <source>
        <strain evidence="10 11">S502</strain>
    </source>
</reference>
<dbReference type="GO" id="GO:0006260">
    <property type="term" value="P:DNA replication"/>
    <property type="evidence" value="ECO:0007669"/>
    <property type="project" value="UniProtKB-KW"/>
</dbReference>
<dbReference type="Pfam" id="PF12320">
    <property type="entry name" value="SbcD_C"/>
    <property type="match status" value="1"/>
</dbReference>
<evidence type="ECO:0000259" key="8">
    <source>
        <dbReference type="Pfam" id="PF00149"/>
    </source>
</evidence>
<dbReference type="GO" id="GO:0006310">
    <property type="term" value="P:DNA recombination"/>
    <property type="evidence" value="ECO:0007669"/>
    <property type="project" value="UniProtKB-KW"/>
</dbReference>
<dbReference type="CDD" id="cd00840">
    <property type="entry name" value="MPP_Mre11_N"/>
    <property type="match status" value="1"/>
</dbReference>
<organism evidence="10 11">
    <name type="scientific">Helicovermis profundi</name>
    <dbReference type="NCBI Taxonomy" id="3065157"/>
    <lineage>
        <taxon>Bacteria</taxon>
        <taxon>Bacillati</taxon>
        <taxon>Bacillota</taxon>
        <taxon>Clostridia</taxon>
        <taxon>Helicovermis</taxon>
    </lineage>
</organism>
<evidence type="ECO:0000313" key="11">
    <source>
        <dbReference type="Proteomes" id="UP001321786"/>
    </source>
</evidence>
<dbReference type="InterPro" id="IPR050535">
    <property type="entry name" value="DNA_Repair-Maintenance_Comp"/>
</dbReference>
<evidence type="ECO:0000256" key="1">
    <source>
        <dbReference type="ARBA" id="ARBA00010555"/>
    </source>
</evidence>
<dbReference type="AlphaFoldDB" id="A0AAU9E1P6"/>
<dbReference type="PANTHER" id="PTHR30337:SF0">
    <property type="entry name" value="NUCLEASE SBCCD SUBUNIT D"/>
    <property type="match status" value="1"/>
</dbReference>
<dbReference type="RefSeq" id="WP_338536555.1">
    <property type="nucleotide sequence ID" value="NZ_AP028654.1"/>
</dbReference>
<keyword evidence="6 7" id="KW-0269">Exonuclease</keyword>
<evidence type="ECO:0000259" key="9">
    <source>
        <dbReference type="Pfam" id="PF12320"/>
    </source>
</evidence>
<name>A0AAU9E1P6_9FIRM</name>
<dbReference type="Pfam" id="PF00149">
    <property type="entry name" value="Metallophos"/>
    <property type="match status" value="1"/>
</dbReference>
<keyword evidence="7" id="KW-0235">DNA replication</keyword>
<dbReference type="EMBL" id="AP028654">
    <property type="protein sequence ID" value="BEP28223.1"/>
    <property type="molecule type" value="Genomic_DNA"/>
</dbReference>
<accession>A0AAU9E1P6</accession>
<dbReference type="SUPFAM" id="SSF56300">
    <property type="entry name" value="Metallo-dependent phosphatases"/>
    <property type="match status" value="1"/>
</dbReference>
<dbReference type="Proteomes" id="UP001321786">
    <property type="component" value="Chromosome"/>
</dbReference>
<evidence type="ECO:0000313" key="10">
    <source>
        <dbReference type="EMBL" id="BEP28223.1"/>
    </source>
</evidence>
<dbReference type="Gene3D" id="3.60.21.10">
    <property type="match status" value="1"/>
</dbReference>
<dbReference type="NCBIfam" id="TIGR00619">
    <property type="entry name" value="sbcd"/>
    <property type="match status" value="1"/>
</dbReference>
<keyword evidence="7" id="KW-0233">DNA recombination</keyword>
<evidence type="ECO:0000256" key="3">
    <source>
        <dbReference type="ARBA" id="ARBA00013365"/>
    </source>
</evidence>
<dbReference type="InterPro" id="IPR026843">
    <property type="entry name" value="SbcD_C"/>
</dbReference>
<dbReference type="GO" id="GO:0004519">
    <property type="term" value="F:endonuclease activity"/>
    <property type="evidence" value="ECO:0007669"/>
    <property type="project" value="UniProtKB-KW"/>
</dbReference>
<feature type="domain" description="Calcineurin-like phosphoesterase" evidence="8">
    <location>
        <begin position="1"/>
        <end position="239"/>
    </location>
</feature>
<dbReference type="KEGG" id="hprf:HLPR_05540"/>
<dbReference type="InterPro" id="IPR041796">
    <property type="entry name" value="Mre11_N"/>
</dbReference>
<keyword evidence="4 7" id="KW-0540">Nuclease</keyword>
<evidence type="ECO:0000256" key="6">
    <source>
        <dbReference type="ARBA" id="ARBA00022839"/>
    </source>
</evidence>
<keyword evidence="5 7" id="KW-0378">Hydrolase</keyword>
<evidence type="ECO:0000256" key="2">
    <source>
        <dbReference type="ARBA" id="ARBA00011322"/>
    </source>
</evidence>
<keyword evidence="11" id="KW-1185">Reference proteome</keyword>
<sequence>MKLLHTSDWHLGKHLEGKSRLDEQEKFLEDLINITNKNSVDVVLISGDIFDTVNPSSKAETLYYDTVKKLSNGGERLIVIIAGNHDNPSRLDAVYPLAKELGIIIVGKPGKILETGKVGNFDVLKSDKGLVEIDIKGEKTIFALLPYPSESRLEEVFDYYFKEEDAQREYSKRIGLIMDYFDSYFREDTINIVASHLFVMGGLSTDSERPIQIGGGLLVHASDLSKKADYIALGHLHRPQRIKSEFSNIIYSGSPIQYSKSEIGYSKSVFIVDFKAGKAPVIDEIWLNTYKPIEVWKCNSITEAIEKARENSQKESYVYLEIKTDKVIELSEIKEIKNLKNDILSIVPIFSESERESEEFNTDDKDIYELFDEYYFSENMAKASQELTKMFYEIVRGDEDETDIS</sequence>
<evidence type="ECO:0000256" key="5">
    <source>
        <dbReference type="ARBA" id="ARBA00022801"/>
    </source>
</evidence>
<evidence type="ECO:0000256" key="7">
    <source>
        <dbReference type="RuleBase" id="RU363069"/>
    </source>
</evidence>
<comment type="subunit">
    <text evidence="2 7">Heterodimer of SbcC and SbcD.</text>
</comment>
<comment type="function">
    <text evidence="7">SbcCD cleaves DNA hairpin structures. These structures can inhibit DNA replication and are intermediates in certain DNA recombination reactions. The complex acts as a 3'-&gt;5' double strand exonuclease that can open hairpins. It also has a 5' single-strand endonuclease activity.</text>
</comment>
<gene>
    <name evidence="7" type="primary">sbcD</name>
    <name evidence="10" type="ORF">HLPR_05540</name>
</gene>
<dbReference type="InterPro" id="IPR004843">
    <property type="entry name" value="Calcineurin-like_PHP"/>
</dbReference>
<keyword evidence="7" id="KW-0255">Endonuclease</keyword>